<dbReference type="GO" id="GO:0003677">
    <property type="term" value="F:DNA binding"/>
    <property type="evidence" value="ECO:0007669"/>
    <property type="project" value="InterPro"/>
</dbReference>
<dbReference type="InterPro" id="IPR001650">
    <property type="entry name" value="Helicase_C-like"/>
</dbReference>
<dbReference type="GO" id="GO:0005524">
    <property type="term" value="F:ATP binding"/>
    <property type="evidence" value="ECO:0007669"/>
    <property type="project" value="UniProtKB-KW"/>
</dbReference>
<dbReference type="InterPro" id="IPR006935">
    <property type="entry name" value="Helicase/UvrB_N"/>
</dbReference>
<comment type="caution">
    <text evidence="8">The sequence shown here is derived from an EMBL/GenBank/DDBJ whole genome shotgun (WGS) entry which is preliminary data.</text>
</comment>
<evidence type="ECO:0000256" key="5">
    <source>
        <dbReference type="SAM" id="Coils"/>
    </source>
</evidence>
<reference evidence="8" key="1">
    <citation type="journal article" date="2020" name="mSystems">
        <title>Genome- and Community-Level Interaction Insights into Carbon Utilization and Element Cycling Functions of Hydrothermarchaeota in Hydrothermal Sediment.</title>
        <authorList>
            <person name="Zhou Z."/>
            <person name="Liu Y."/>
            <person name="Xu W."/>
            <person name="Pan J."/>
            <person name="Luo Z.H."/>
            <person name="Li M."/>
        </authorList>
    </citation>
    <scope>NUCLEOTIDE SEQUENCE [LARGE SCALE GENOMIC DNA]</scope>
    <source>
        <strain evidence="8">SpSt-82</strain>
    </source>
</reference>
<sequence>MRLIVAPRLTRKDLEKISEFYNSPEDLVAEAMLKEIDDLEEEFVRDHVFALAWMLAQKKLEIKVAIPLDESGRITPFEDAERTGIFHQKVGILEDAKGDIVTFSGSINETAQAWLMNVEEFKVFRSWEDSEREYAEADVEKFERFWNNKSPRARVVEMPEAVKEKLVSIAPDDISAIRLERWYAQAKRRIALFPHQEKAIEQWISHGGRGILEMATGTGKTYTAMGCLERIWRKEAPLIVVITFPRNHLLPQWEKAIKDFGCECDGLVAVNREREWKKLVHETFVDVELGYKKRVVVLISHDSFSSEFFRKEVSGAASYATLFVIADEVHGLGAPKLKEGLLDCYQYRLGLSATPERYFDSKGTKELLEYFEGVVFRFTLADAVTTINPDTGETYLTPYEYFLKFVPLERDEVEKYLELVSHIRALSARNGEELDEEIEELIEQLRFKKAKIVKAARSKLRALEDIVEEIGPRNIHHTLVYCDENLLDEVVEFFTKRKIIVHRFTMQEGTRPEKKYGGLSEREFLIREFGEGVYQVLAAIKCLDEGVDVPPARRAILMSSSGNPREFIQRIGRILRRYPGKERAVIYDMVAYIPSVFIPPEFRWVEKRLLDWEFNRCLAIARCAENGYEVLNEIFSMWEKVSSTFQGGEGL</sequence>
<feature type="domain" description="Helicase ATP-binding" evidence="6">
    <location>
        <begin position="201"/>
        <end position="373"/>
    </location>
</feature>
<feature type="coiled-coil region" evidence="5">
    <location>
        <begin position="431"/>
        <end position="458"/>
    </location>
</feature>
<protein>
    <submittedName>
        <fullName evidence="8">DEAD/DEAH box helicase</fullName>
    </submittedName>
</protein>
<feature type="domain" description="Helicase C-terminal" evidence="7">
    <location>
        <begin position="462"/>
        <end position="613"/>
    </location>
</feature>
<keyword evidence="1" id="KW-0547">Nucleotide-binding</keyword>
<dbReference type="SMART" id="SM00490">
    <property type="entry name" value="HELICc"/>
    <property type="match status" value="1"/>
</dbReference>
<dbReference type="AlphaFoldDB" id="A0A7V4WKH0"/>
<dbReference type="InterPro" id="IPR050615">
    <property type="entry name" value="ATP-dep_DNA_Helicase"/>
</dbReference>
<evidence type="ECO:0000259" key="7">
    <source>
        <dbReference type="PROSITE" id="PS51194"/>
    </source>
</evidence>
<proteinExistence type="predicted"/>
<dbReference type="SMART" id="SM00487">
    <property type="entry name" value="DEXDc"/>
    <property type="match status" value="1"/>
</dbReference>
<accession>A0A7V4WKH0</accession>
<dbReference type="GO" id="GO:0004386">
    <property type="term" value="F:helicase activity"/>
    <property type="evidence" value="ECO:0007669"/>
    <property type="project" value="UniProtKB-KW"/>
</dbReference>
<dbReference type="Pfam" id="PF00271">
    <property type="entry name" value="Helicase_C"/>
    <property type="match status" value="1"/>
</dbReference>
<dbReference type="Gene3D" id="3.40.50.300">
    <property type="entry name" value="P-loop containing nucleotide triphosphate hydrolases"/>
    <property type="match status" value="2"/>
</dbReference>
<dbReference type="Pfam" id="PF04851">
    <property type="entry name" value="ResIII"/>
    <property type="match status" value="1"/>
</dbReference>
<dbReference type="PROSITE" id="PS51194">
    <property type="entry name" value="HELICASE_CTER"/>
    <property type="match status" value="1"/>
</dbReference>
<evidence type="ECO:0000256" key="4">
    <source>
        <dbReference type="ARBA" id="ARBA00022840"/>
    </source>
</evidence>
<evidence type="ECO:0000256" key="3">
    <source>
        <dbReference type="ARBA" id="ARBA00022806"/>
    </source>
</evidence>
<dbReference type="InterPro" id="IPR027417">
    <property type="entry name" value="P-loop_NTPase"/>
</dbReference>
<keyword evidence="3 8" id="KW-0347">Helicase</keyword>
<keyword evidence="4" id="KW-0067">ATP-binding</keyword>
<dbReference type="PANTHER" id="PTHR11274">
    <property type="entry name" value="RAD25/XP-B DNA REPAIR HELICASE"/>
    <property type="match status" value="1"/>
</dbReference>
<evidence type="ECO:0000256" key="2">
    <source>
        <dbReference type="ARBA" id="ARBA00022801"/>
    </source>
</evidence>
<dbReference type="PROSITE" id="PS51192">
    <property type="entry name" value="HELICASE_ATP_BIND_1"/>
    <property type="match status" value="1"/>
</dbReference>
<evidence type="ECO:0000313" key="8">
    <source>
        <dbReference type="EMBL" id="HGY39335.1"/>
    </source>
</evidence>
<keyword evidence="2" id="KW-0378">Hydrolase</keyword>
<name>A0A7V4WKH0_9BACT</name>
<gene>
    <name evidence="8" type="ORF">ENW11_06000</name>
</gene>
<dbReference type="EMBL" id="DTIY01000039">
    <property type="protein sequence ID" value="HGY39335.1"/>
    <property type="molecule type" value="Genomic_DNA"/>
</dbReference>
<dbReference type="SUPFAM" id="SSF52540">
    <property type="entry name" value="P-loop containing nucleoside triphosphate hydrolases"/>
    <property type="match status" value="1"/>
</dbReference>
<evidence type="ECO:0000256" key="1">
    <source>
        <dbReference type="ARBA" id="ARBA00022741"/>
    </source>
</evidence>
<dbReference type="GO" id="GO:0016787">
    <property type="term" value="F:hydrolase activity"/>
    <property type="evidence" value="ECO:0007669"/>
    <property type="project" value="UniProtKB-KW"/>
</dbReference>
<keyword evidence="5" id="KW-0175">Coiled coil</keyword>
<evidence type="ECO:0000259" key="6">
    <source>
        <dbReference type="PROSITE" id="PS51192"/>
    </source>
</evidence>
<organism evidence="8">
    <name type="scientific">Candidatus Caldatribacterium saccharofermentans</name>
    <dbReference type="NCBI Taxonomy" id="1454753"/>
    <lineage>
        <taxon>Bacteria</taxon>
        <taxon>Pseudomonadati</taxon>
        <taxon>Atribacterota</taxon>
        <taxon>Atribacteria</taxon>
        <taxon>Atribacterales</taxon>
        <taxon>Candidatus Caldatribacteriaceae</taxon>
        <taxon>Candidatus Caldatribacterium</taxon>
    </lineage>
</organism>
<dbReference type="PANTHER" id="PTHR11274:SF0">
    <property type="entry name" value="GENERAL TRANSCRIPTION AND DNA REPAIR FACTOR IIH HELICASE SUBUNIT XPB"/>
    <property type="match status" value="1"/>
</dbReference>
<dbReference type="InterPro" id="IPR014001">
    <property type="entry name" value="Helicase_ATP-bd"/>
</dbReference>